<proteinExistence type="predicted"/>
<protein>
    <submittedName>
        <fullName evidence="1">Uncharacterized protein</fullName>
    </submittedName>
</protein>
<dbReference type="Proteomes" id="UP000269499">
    <property type="component" value="Unassembled WGS sequence"/>
</dbReference>
<dbReference type="EMBL" id="QMRA01000135">
    <property type="protein sequence ID" value="RLE52057.1"/>
    <property type="molecule type" value="Genomic_DNA"/>
</dbReference>
<gene>
    <name evidence="1" type="ORF">DRJ26_05120</name>
</gene>
<dbReference type="AlphaFoldDB" id="A0A497EXZ7"/>
<evidence type="ECO:0000313" key="2">
    <source>
        <dbReference type="Proteomes" id="UP000269499"/>
    </source>
</evidence>
<reference evidence="1 2" key="1">
    <citation type="submission" date="2018-06" db="EMBL/GenBank/DDBJ databases">
        <title>Extensive metabolic versatility and redundancy in microbially diverse, dynamic hydrothermal sediments.</title>
        <authorList>
            <person name="Dombrowski N."/>
            <person name="Teske A."/>
            <person name="Baker B.J."/>
        </authorList>
    </citation>
    <scope>NUCLEOTIDE SEQUENCE [LARGE SCALE GENOMIC DNA]</scope>
    <source>
        <strain evidence="1">B20_G2</strain>
    </source>
</reference>
<evidence type="ECO:0000313" key="1">
    <source>
        <dbReference type="EMBL" id="RLE52057.1"/>
    </source>
</evidence>
<name>A0A497EXZ7_9CREN</name>
<sequence>MRVVVSHVILTWALIASLSASIVAISAFVNSHVPSICSAEACINSILESILSIEGSVRALGEPAYIALKVRFSRSVVGGVVELTGDGILKLEINGRTFTAVVPKPKDVMFQHSRIYISEPFVWVVAVKFGGGVLISILNSRVLSTRF</sequence>
<organism evidence="1 2">
    <name type="scientific">Thermoproteota archaeon</name>
    <dbReference type="NCBI Taxonomy" id="2056631"/>
    <lineage>
        <taxon>Archaea</taxon>
        <taxon>Thermoproteota</taxon>
    </lineage>
</organism>
<accession>A0A497EXZ7</accession>
<comment type="caution">
    <text evidence="1">The sequence shown here is derived from an EMBL/GenBank/DDBJ whole genome shotgun (WGS) entry which is preliminary data.</text>
</comment>